<keyword evidence="5" id="KW-0540">Nuclease</keyword>
<evidence type="ECO:0000256" key="2">
    <source>
        <dbReference type="ARBA" id="ARBA00022840"/>
    </source>
</evidence>
<reference evidence="6" key="1">
    <citation type="submission" date="2016-10" db="EMBL/GenBank/DDBJ databases">
        <authorList>
            <person name="Varghese N."/>
            <person name="Submissions S."/>
        </authorList>
    </citation>
    <scope>NUCLEOTIDE SEQUENCE [LARGE SCALE GENOMIC DNA]</scope>
    <source>
        <strain evidence="6">CGMCC 1.12402</strain>
    </source>
</reference>
<dbReference type="Gene3D" id="3.40.1350.10">
    <property type="match status" value="1"/>
</dbReference>
<feature type="domain" description="ATP-cone" evidence="4">
    <location>
        <begin position="4"/>
        <end position="85"/>
    </location>
</feature>
<dbReference type="GeneID" id="99987002"/>
<dbReference type="PROSITE" id="PS51161">
    <property type="entry name" value="ATP_CONE"/>
    <property type="match status" value="1"/>
</dbReference>
<evidence type="ECO:0000259" key="4">
    <source>
        <dbReference type="PROSITE" id="PS51161"/>
    </source>
</evidence>
<protein>
    <submittedName>
        <fullName evidence="5">Restriction endonuclease</fullName>
    </submittedName>
</protein>
<keyword evidence="1 3" id="KW-0547">Nucleotide-binding</keyword>
<dbReference type="GO" id="GO:0003676">
    <property type="term" value="F:nucleic acid binding"/>
    <property type="evidence" value="ECO:0007669"/>
    <property type="project" value="InterPro"/>
</dbReference>
<dbReference type="STRING" id="1267423.SAMN05216290_2298"/>
<dbReference type="AlphaFoldDB" id="A0A1I0QFP9"/>
<evidence type="ECO:0000313" key="5">
    <source>
        <dbReference type="EMBL" id="SEW25926.1"/>
    </source>
</evidence>
<gene>
    <name evidence="5" type="ORF">SAMN05216290_2298</name>
</gene>
<evidence type="ECO:0000256" key="3">
    <source>
        <dbReference type="PROSITE-ProRule" id="PRU00492"/>
    </source>
</evidence>
<dbReference type="RefSeq" id="WP_090258725.1">
    <property type="nucleotide sequence ID" value="NZ_FOIR01000002.1"/>
</dbReference>
<dbReference type="InterPro" id="IPR054374">
    <property type="entry name" value="AF1548-like_C"/>
</dbReference>
<dbReference type="Pfam" id="PF22357">
    <property type="entry name" value="AF1548-like_C"/>
    <property type="match status" value="1"/>
</dbReference>
<keyword evidence="2 3" id="KW-0067">ATP-binding</keyword>
<dbReference type="InterPro" id="IPR011335">
    <property type="entry name" value="Restrct_endonuc-II-like"/>
</dbReference>
<evidence type="ECO:0000313" key="6">
    <source>
        <dbReference type="Proteomes" id="UP000199437"/>
    </source>
</evidence>
<keyword evidence="5" id="KW-0255">Endonuclease</keyword>
<proteinExistence type="predicted"/>
<sequence>MEEKWIEKASGERVKFEPEKLRDSLFKSGANNELIDKILKCVHDEIDDVSTTKVIYQKAYKLLRASSKKLAGKYRLKNAILDLGPSGYPFEQYLGHLFSFQHYKTQVGITLDGKCVTHEVDIMAEGEDKTLLVECKHHGNPGYKSDVKIPLYIHSRFNDLVNAFRRKGDERKFECWIATNTRFTQDAVDYANCYGIRLLAWDYPSKGSLRERIELAGMYPITCLFSLTKNEKQKLLKDDIVLCRQLTGQPELLNNYMNEKKQQRVLEECESILS</sequence>
<dbReference type="GO" id="GO:0004519">
    <property type="term" value="F:endonuclease activity"/>
    <property type="evidence" value="ECO:0007669"/>
    <property type="project" value="UniProtKB-KW"/>
</dbReference>
<dbReference type="CDD" id="cd22308">
    <property type="entry name" value="Af1548-like"/>
    <property type="match status" value="1"/>
</dbReference>
<dbReference type="Proteomes" id="UP000199437">
    <property type="component" value="Unassembled WGS sequence"/>
</dbReference>
<name>A0A1I0QFP9_9BACT</name>
<accession>A0A1I0QFP9</accession>
<dbReference type="GO" id="GO:0005524">
    <property type="term" value="F:ATP binding"/>
    <property type="evidence" value="ECO:0007669"/>
    <property type="project" value="UniProtKB-UniRule"/>
</dbReference>
<dbReference type="SUPFAM" id="SSF52980">
    <property type="entry name" value="Restriction endonuclease-like"/>
    <property type="match status" value="1"/>
</dbReference>
<organism evidence="5 6">
    <name type="scientific">Roseivirga pacifica</name>
    <dbReference type="NCBI Taxonomy" id="1267423"/>
    <lineage>
        <taxon>Bacteria</taxon>
        <taxon>Pseudomonadati</taxon>
        <taxon>Bacteroidota</taxon>
        <taxon>Cytophagia</taxon>
        <taxon>Cytophagales</taxon>
        <taxon>Roseivirgaceae</taxon>
        <taxon>Roseivirga</taxon>
    </lineage>
</organism>
<dbReference type="InterPro" id="IPR011856">
    <property type="entry name" value="tRNA_endonuc-like_dom_sf"/>
</dbReference>
<dbReference type="InterPro" id="IPR005144">
    <property type="entry name" value="ATP-cone_dom"/>
</dbReference>
<evidence type="ECO:0000256" key="1">
    <source>
        <dbReference type="ARBA" id="ARBA00022741"/>
    </source>
</evidence>
<dbReference type="OrthoDB" id="320396at2"/>
<dbReference type="EMBL" id="FOIR01000002">
    <property type="protein sequence ID" value="SEW25926.1"/>
    <property type="molecule type" value="Genomic_DNA"/>
</dbReference>
<keyword evidence="6" id="KW-1185">Reference proteome</keyword>
<keyword evidence="5" id="KW-0378">Hydrolase</keyword>